<keyword evidence="1" id="KW-0472">Membrane</keyword>
<feature type="transmembrane region" description="Helical" evidence="1">
    <location>
        <begin position="229"/>
        <end position="247"/>
    </location>
</feature>
<name>A0A140CUU3_9METZ</name>
<feature type="transmembrane region" description="Helical" evidence="1">
    <location>
        <begin position="142"/>
        <end position="163"/>
    </location>
</feature>
<keyword evidence="1" id="KW-1133">Transmembrane helix</keyword>
<evidence type="ECO:0000313" key="2">
    <source>
        <dbReference type="EMBL" id="AMJ16573.1"/>
    </source>
</evidence>
<dbReference type="EC" id="1.6.5.3" evidence="2"/>
<reference evidence="2" key="1">
    <citation type="journal article" date="2016" name="Curr. Biol.">
        <title>Extensive Mitochondrial mRNA Editing and Unusual Mitochondrial Genome Organization in Calcaronean Sponges.</title>
        <authorList>
            <person name="Lavrov D.V."/>
            <person name="Adamski M."/>
            <person name="Chevaldonne P."/>
            <person name="Adamska M."/>
        </authorList>
    </citation>
    <scope>NUCLEOTIDE SEQUENCE</scope>
</reference>
<keyword evidence="1" id="KW-0812">Transmembrane</keyword>
<feature type="transmembrane region" description="Helical" evidence="1">
    <location>
        <begin position="259"/>
        <end position="280"/>
    </location>
</feature>
<feature type="transmembrane region" description="Helical" evidence="1">
    <location>
        <begin position="79"/>
        <end position="105"/>
    </location>
</feature>
<organism evidence="2">
    <name type="scientific">Sycon ciliatum</name>
    <dbReference type="NCBI Taxonomy" id="27933"/>
    <lineage>
        <taxon>Eukaryota</taxon>
        <taxon>Metazoa</taxon>
        <taxon>Porifera</taxon>
        <taxon>Calcarea</taxon>
        <taxon>Calcaronea</taxon>
        <taxon>Leucosolenida</taxon>
        <taxon>Sycettidae</taxon>
        <taxon>Sycon</taxon>
    </lineage>
</organism>
<geneLocation type="mitochondrion" evidence="2"/>
<dbReference type="AlphaFoldDB" id="A0A140CUU3"/>
<feature type="transmembrane region" description="Helical" evidence="1">
    <location>
        <begin position="29"/>
        <end position="50"/>
    </location>
</feature>
<evidence type="ECO:0000256" key="1">
    <source>
        <dbReference type="SAM" id="Phobius"/>
    </source>
</evidence>
<keyword evidence="2" id="KW-0560">Oxidoreductase</keyword>
<feature type="non-terminal residue" evidence="2">
    <location>
        <position position="319"/>
    </location>
</feature>
<gene>
    <name evidence="2" type="primary">nad2</name>
</gene>
<keyword evidence="2" id="KW-0496">Mitochondrion</keyword>
<protein>
    <submittedName>
        <fullName evidence="2">NADH dehydrogenase subunit 2</fullName>
        <ecNumber evidence="2">1.6.5.3</ecNumber>
    </submittedName>
</protein>
<accession>A0A140CUU3</accession>
<feature type="transmembrane region" description="Helical" evidence="1">
    <location>
        <begin position="200"/>
        <end position="217"/>
    </location>
</feature>
<dbReference type="GO" id="GO:0016491">
    <property type="term" value="F:oxidoreductase activity"/>
    <property type="evidence" value="ECO:0007669"/>
    <property type="project" value="UniProtKB-KW"/>
</dbReference>
<dbReference type="EMBL" id="KU244274">
    <property type="protein sequence ID" value="AMJ16573.1"/>
    <property type="molecule type" value="mRNA"/>
</dbReference>
<feature type="transmembrane region" description="Helical" evidence="1">
    <location>
        <begin position="111"/>
        <end position="130"/>
    </location>
</feature>
<proteinExistence type="evidence at transcript level"/>
<sequence>MGFFLTLWLLFCPLWRCLLFKLFGLESSWSFLAVGGSFWALLLCGDWLSLWRAIETFSLLAATLVVPAGRRVAWGQGAFFLLLSFSSGLFLAVGCLFSASFWVSLARGLKLGFYPFSSPLASLFGLLSWAQLGLRTSFLEAPFFRLLLFSSWLLLFWTTSLWGGSLASGLSQIGLTLFLSSVSTLSLAGASHPSWAGGPFFVYASASRALCWLLFLHPLTLSSPSGQPWVASFLVLGFLGLPFRGPFWAKVGLVCGLSTYWFTLRLFPLLWATFFLLVLARRWTRALFSLFGYARVRDSWPFWTCLPLWRDVTWAFFIS</sequence>